<evidence type="ECO:0000313" key="4">
    <source>
        <dbReference type="Proteomes" id="UP000248196"/>
    </source>
</evidence>
<dbReference type="InterPro" id="IPR008775">
    <property type="entry name" value="Phytyl_CoA_dOase-like"/>
</dbReference>
<proteinExistence type="predicted"/>
<evidence type="ECO:0000256" key="2">
    <source>
        <dbReference type="SAM" id="MobiDB-lite"/>
    </source>
</evidence>
<organism evidence="3 4">
    <name type="scientific">Serratia plymuthica</name>
    <dbReference type="NCBI Taxonomy" id="82996"/>
    <lineage>
        <taxon>Bacteria</taxon>
        <taxon>Pseudomonadati</taxon>
        <taxon>Pseudomonadota</taxon>
        <taxon>Gammaproteobacteria</taxon>
        <taxon>Enterobacterales</taxon>
        <taxon>Yersiniaceae</taxon>
        <taxon>Serratia</taxon>
    </lineage>
</organism>
<dbReference type="Proteomes" id="UP000248196">
    <property type="component" value="Unassembled WGS sequence"/>
</dbReference>
<dbReference type="GO" id="GO:0016706">
    <property type="term" value="F:2-oxoglutarate-dependent dioxygenase activity"/>
    <property type="evidence" value="ECO:0007669"/>
    <property type="project" value="UniProtKB-ARBA"/>
</dbReference>
<reference evidence="3 4" key="1">
    <citation type="submission" date="2017-11" db="EMBL/GenBank/DDBJ databases">
        <title>Genome sequence of the oocydin A producing rhizobacterium Serratia plymuthica 4Rx5.</title>
        <authorList>
            <person name="Matilla M.A."/>
            <person name="Udaondo Z."/>
            <person name="Salmond G.P.C."/>
        </authorList>
    </citation>
    <scope>NUCLEOTIDE SEQUENCE [LARGE SCALE GENOMIC DNA]</scope>
    <source>
        <strain evidence="3 4">4Rx5</strain>
    </source>
</reference>
<accession>A0A318P3I0</accession>
<evidence type="ECO:0008006" key="5">
    <source>
        <dbReference type="Google" id="ProtNLM"/>
    </source>
</evidence>
<evidence type="ECO:0000313" key="3">
    <source>
        <dbReference type="EMBL" id="PYD40771.1"/>
    </source>
</evidence>
<dbReference type="PANTHER" id="PTHR20883:SF48">
    <property type="entry name" value="ECTOINE DIOXYGENASE"/>
    <property type="match status" value="1"/>
</dbReference>
<protein>
    <recommendedName>
        <fullName evidence="5">Phytanoyl-CoA dioxygenase (PhyH)</fullName>
    </recommendedName>
</protein>
<sequence>MNASRNHFQQQGFVHLEKSRANLDLSRIESALAEISQRALSASTDNVPGLVVVTEAGNAEQLCRIEYLAGSSPYYAQELVPCLAQLIEQHLGQPVNLFKDKCNFKHPGGGAFTPHQDITAYRHFASNYQVTAAVLLDAAVEENGALEIATHWDLTPKGAQLVNTPRGILPQLPSYQGGPRNGDIDDSLCATMRWQRIDAAPGDVILFDSYIPHRSSENRSSSTRRILFFTFNLASEGDFYHHYYRSKWATPDNPIFHVSTPTLHSTRQTNAGTVPQSR</sequence>
<dbReference type="Gene3D" id="2.60.120.620">
    <property type="entry name" value="q2cbj1_9rhob like domain"/>
    <property type="match status" value="1"/>
</dbReference>
<feature type="region of interest" description="Disordered" evidence="2">
    <location>
        <begin position="259"/>
        <end position="278"/>
    </location>
</feature>
<dbReference type="GO" id="GO:0005506">
    <property type="term" value="F:iron ion binding"/>
    <property type="evidence" value="ECO:0007669"/>
    <property type="project" value="UniProtKB-ARBA"/>
</dbReference>
<dbReference type="Pfam" id="PF05721">
    <property type="entry name" value="PhyH"/>
    <property type="match status" value="1"/>
</dbReference>
<name>A0A318P3I0_SERPL</name>
<dbReference type="EMBL" id="PESE01000001">
    <property type="protein sequence ID" value="PYD40771.1"/>
    <property type="molecule type" value="Genomic_DNA"/>
</dbReference>
<gene>
    <name evidence="3" type="ORF">CT690_05705</name>
</gene>
<evidence type="ECO:0000256" key="1">
    <source>
        <dbReference type="ARBA" id="ARBA00001954"/>
    </source>
</evidence>
<comment type="caution">
    <text evidence="3">The sequence shown here is derived from an EMBL/GenBank/DDBJ whole genome shotgun (WGS) entry which is preliminary data.</text>
</comment>
<dbReference type="PANTHER" id="PTHR20883">
    <property type="entry name" value="PHYTANOYL-COA DIOXYGENASE DOMAIN CONTAINING 1"/>
    <property type="match status" value="1"/>
</dbReference>
<dbReference type="RefSeq" id="WP_004946686.1">
    <property type="nucleotide sequence ID" value="NZ_PESE01000001.1"/>
</dbReference>
<comment type="cofactor">
    <cofactor evidence="1">
        <name>Fe(2+)</name>
        <dbReference type="ChEBI" id="CHEBI:29033"/>
    </cofactor>
</comment>
<dbReference type="SUPFAM" id="SSF51197">
    <property type="entry name" value="Clavaminate synthase-like"/>
    <property type="match status" value="1"/>
</dbReference>
<dbReference type="AlphaFoldDB" id="A0A318P3I0"/>
<dbReference type="OrthoDB" id="9791262at2"/>